<protein>
    <submittedName>
        <fullName evidence="2">Uncharacterized protein</fullName>
    </submittedName>
</protein>
<evidence type="ECO:0000313" key="2">
    <source>
        <dbReference type="EMBL" id="MUH35460.1"/>
    </source>
</evidence>
<keyword evidence="1" id="KW-0472">Membrane</keyword>
<proteinExistence type="predicted"/>
<dbReference type="EMBL" id="RCNR01000008">
    <property type="protein sequence ID" value="MUH35460.1"/>
    <property type="molecule type" value="Genomic_DNA"/>
</dbReference>
<feature type="transmembrane region" description="Helical" evidence="1">
    <location>
        <begin position="7"/>
        <end position="28"/>
    </location>
</feature>
<comment type="caution">
    <text evidence="2">The sequence shown here is derived from an EMBL/GenBank/DDBJ whole genome shotgun (WGS) entry which is preliminary data.</text>
</comment>
<reference evidence="2 3" key="1">
    <citation type="journal article" date="2019" name="Mar. Drugs">
        <title>Comparative Genomics and CAZyme Genome Repertoires of Marine Zobellia amurskyensis KMM 3526(T) and Zobellia laminariae KMM 3676(T).</title>
        <authorList>
            <person name="Chernysheva N."/>
            <person name="Bystritskaya E."/>
            <person name="Stenkova A."/>
            <person name="Golovkin I."/>
            <person name="Nedashkovskaya O."/>
            <person name="Isaeva M."/>
        </authorList>
    </citation>
    <scope>NUCLEOTIDE SEQUENCE [LARGE SCALE GENOMIC DNA]</scope>
    <source>
        <strain evidence="2 3">KMM 3526</strain>
    </source>
</reference>
<gene>
    <name evidence="2" type="ORF">D9O36_06385</name>
</gene>
<dbReference type="RefSeq" id="WP_038237261.1">
    <property type="nucleotide sequence ID" value="NZ_RCNR01000008.1"/>
</dbReference>
<keyword evidence="1" id="KW-1133">Transmembrane helix</keyword>
<name>A0A7X2ZS98_9FLAO</name>
<keyword evidence="3" id="KW-1185">Reference proteome</keyword>
<accession>A0A7X2ZS98</accession>
<dbReference type="AlphaFoldDB" id="A0A7X2ZS98"/>
<sequence>MQKKGHVFWNILGVLTVIVCLFAFVLHFKNWTKTDASGLRVVSGFYWQEVPFSALDSVDLVPKIPPMERLNGFSALEKEKGVFREFKDSLLDKKVYVYVDNLENQKIKIVHHDSLKLFINLKDSVETQQLFDLLSSKLIVEPN</sequence>
<organism evidence="2 3">
    <name type="scientific">Zobellia amurskyensis</name>
    <dbReference type="NCBI Taxonomy" id="248905"/>
    <lineage>
        <taxon>Bacteria</taxon>
        <taxon>Pseudomonadati</taxon>
        <taxon>Bacteroidota</taxon>
        <taxon>Flavobacteriia</taxon>
        <taxon>Flavobacteriales</taxon>
        <taxon>Flavobacteriaceae</taxon>
        <taxon>Zobellia</taxon>
    </lineage>
</organism>
<evidence type="ECO:0000256" key="1">
    <source>
        <dbReference type="SAM" id="Phobius"/>
    </source>
</evidence>
<keyword evidence="1" id="KW-0812">Transmembrane</keyword>
<dbReference type="OrthoDB" id="1441845at2"/>
<evidence type="ECO:0000313" key="3">
    <source>
        <dbReference type="Proteomes" id="UP000540519"/>
    </source>
</evidence>
<dbReference type="Proteomes" id="UP000540519">
    <property type="component" value="Unassembled WGS sequence"/>
</dbReference>